<dbReference type="Proteomes" id="UP000076858">
    <property type="component" value="Unassembled WGS sequence"/>
</dbReference>
<dbReference type="EMBL" id="LRGB01001340">
    <property type="protein sequence ID" value="KZS12991.1"/>
    <property type="molecule type" value="Genomic_DNA"/>
</dbReference>
<sequence length="74" mass="8786">MIVEINLKKKGNTNEKKIQKEKGKEKMYRRTCHSLGFLLGKKQQQPREMCFSSSMDSHEHTVWVHPSLNRKPQF</sequence>
<keyword evidence="2" id="KW-1185">Reference proteome</keyword>
<evidence type="ECO:0000313" key="2">
    <source>
        <dbReference type="Proteomes" id="UP000076858"/>
    </source>
</evidence>
<protein>
    <submittedName>
        <fullName evidence="1">Uncharacterized protein</fullName>
    </submittedName>
</protein>
<gene>
    <name evidence="1" type="ORF">APZ42_021990</name>
</gene>
<evidence type="ECO:0000313" key="1">
    <source>
        <dbReference type="EMBL" id="KZS12991.1"/>
    </source>
</evidence>
<organism evidence="1 2">
    <name type="scientific">Daphnia magna</name>
    <dbReference type="NCBI Taxonomy" id="35525"/>
    <lineage>
        <taxon>Eukaryota</taxon>
        <taxon>Metazoa</taxon>
        <taxon>Ecdysozoa</taxon>
        <taxon>Arthropoda</taxon>
        <taxon>Crustacea</taxon>
        <taxon>Branchiopoda</taxon>
        <taxon>Diplostraca</taxon>
        <taxon>Cladocera</taxon>
        <taxon>Anomopoda</taxon>
        <taxon>Daphniidae</taxon>
        <taxon>Daphnia</taxon>
    </lineage>
</organism>
<accession>A0A164W6D6</accession>
<name>A0A164W6D6_9CRUS</name>
<reference evidence="1 2" key="1">
    <citation type="submission" date="2016-03" db="EMBL/GenBank/DDBJ databases">
        <title>EvidentialGene: Evidence-directed Construction of Genes on Genomes.</title>
        <authorList>
            <person name="Gilbert D.G."/>
            <person name="Choi J.-H."/>
            <person name="Mockaitis K."/>
            <person name="Colbourne J."/>
            <person name="Pfrender M."/>
        </authorList>
    </citation>
    <scope>NUCLEOTIDE SEQUENCE [LARGE SCALE GENOMIC DNA]</scope>
    <source>
        <strain evidence="1 2">Xinb3</strain>
        <tissue evidence="1">Complete organism</tissue>
    </source>
</reference>
<comment type="caution">
    <text evidence="1">The sequence shown here is derived from an EMBL/GenBank/DDBJ whole genome shotgun (WGS) entry which is preliminary data.</text>
</comment>
<proteinExistence type="predicted"/>
<dbReference type="AlphaFoldDB" id="A0A164W6D6"/>